<evidence type="ECO:0000313" key="3">
    <source>
        <dbReference type="EMBL" id="TVU12169.1"/>
    </source>
</evidence>
<gene>
    <name evidence="3" type="ORF">EJB05_45799</name>
</gene>
<dbReference type="Pfam" id="PF00646">
    <property type="entry name" value="F-box"/>
    <property type="match status" value="1"/>
</dbReference>
<name>A0A5J9TL97_9POAL</name>
<dbReference type="Gene3D" id="3.80.10.10">
    <property type="entry name" value="Ribonuclease Inhibitor"/>
    <property type="match status" value="1"/>
</dbReference>
<keyword evidence="4" id="KW-1185">Reference proteome</keyword>
<dbReference type="PANTHER" id="PTHR34145:SF57">
    <property type="entry name" value="F-BOX DOMAIN-CONTAINING PROTEIN"/>
    <property type="match status" value="1"/>
</dbReference>
<organism evidence="3 4">
    <name type="scientific">Eragrostis curvula</name>
    <name type="common">weeping love grass</name>
    <dbReference type="NCBI Taxonomy" id="38414"/>
    <lineage>
        <taxon>Eukaryota</taxon>
        <taxon>Viridiplantae</taxon>
        <taxon>Streptophyta</taxon>
        <taxon>Embryophyta</taxon>
        <taxon>Tracheophyta</taxon>
        <taxon>Spermatophyta</taxon>
        <taxon>Magnoliopsida</taxon>
        <taxon>Liliopsida</taxon>
        <taxon>Poales</taxon>
        <taxon>Poaceae</taxon>
        <taxon>PACMAD clade</taxon>
        <taxon>Chloridoideae</taxon>
        <taxon>Eragrostideae</taxon>
        <taxon>Eragrostidinae</taxon>
        <taxon>Eragrostis</taxon>
    </lineage>
</organism>
<dbReference type="PANTHER" id="PTHR34145">
    <property type="entry name" value="OS02G0105600 PROTEIN"/>
    <property type="match status" value="1"/>
</dbReference>
<dbReference type="InterPro" id="IPR055357">
    <property type="entry name" value="LRR_At1g61320_AtMIF1"/>
</dbReference>
<feature type="domain" description="At1g61320/AtMIF1 LRR" evidence="2">
    <location>
        <begin position="102"/>
        <end position="436"/>
    </location>
</feature>
<feature type="non-terminal residue" evidence="3">
    <location>
        <position position="1"/>
    </location>
</feature>
<accession>A0A5J9TL97</accession>
<dbReference type="EMBL" id="RWGY01000039">
    <property type="protein sequence ID" value="TVU12169.1"/>
    <property type="molecule type" value="Genomic_DNA"/>
</dbReference>
<feature type="domain" description="At1g61320/AtMIF1 LRR" evidence="2">
    <location>
        <begin position="523"/>
        <end position="678"/>
    </location>
</feature>
<dbReference type="InterPro" id="IPR001810">
    <property type="entry name" value="F-box_dom"/>
</dbReference>
<dbReference type="SUPFAM" id="SSF81383">
    <property type="entry name" value="F-box domain"/>
    <property type="match status" value="1"/>
</dbReference>
<dbReference type="AlphaFoldDB" id="A0A5J9TL97"/>
<proteinExistence type="predicted"/>
<dbReference type="InterPro" id="IPR036047">
    <property type="entry name" value="F-box-like_dom_sf"/>
</dbReference>
<evidence type="ECO:0000259" key="2">
    <source>
        <dbReference type="Pfam" id="PF23622"/>
    </source>
</evidence>
<comment type="caution">
    <text evidence="3">The sequence shown here is derived from an EMBL/GenBank/DDBJ whole genome shotgun (WGS) entry which is preliminary data.</text>
</comment>
<protein>
    <submittedName>
        <fullName evidence="3">Uncharacterized protein</fullName>
    </submittedName>
</protein>
<evidence type="ECO:0000259" key="1">
    <source>
        <dbReference type="Pfam" id="PF00646"/>
    </source>
</evidence>
<dbReference type="Pfam" id="PF23622">
    <property type="entry name" value="LRR_At1g61320_AtMIF1"/>
    <property type="match status" value="2"/>
</dbReference>
<dbReference type="SUPFAM" id="SSF52058">
    <property type="entry name" value="L domain-like"/>
    <property type="match status" value="1"/>
</dbReference>
<dbReference type="Gramene" id="TVU12169">
    <property type="protein sequence ID" value="TVU12169"/>
    <property type="gene ID" value="EJB05_45799"/>
</dbReference>
<sequence length="703" mass="79481">MDDDFRCRTRTKRPCHGHSKSMFKKSRPKLQFLSVPADIQRLILSKLPLKEVTRTSVLSTKWRSVCTFYPKLRFDGITMCSSRSLPGSEQYIKEFIRNVDAVLQQHNGEFVEDFQLKFEFNSELITHLDKWVRFAAASQAKNIAFDLVPAKFRGRYDRYLLPHELLASQSTHRLQSVQLGFVSIKLPSKFSGFPNLRKLDLHFIDITANELEDMLSSCSNLEWLSVVRCHVHDELKVDLPLPRLLYLCVAYCRITRIKFNAMKLKTFVCAGSLYPFDLSQSLELKDAHFCIFDSLTLDYALVTLPTVLPSVENLTLQATATLKTTALLESSCKLSCLKYLQLELFVSYEDADNIISLSSCLRAAPLIEKFELHFSVTSFAHYDREPLRSLPRCPHNYLKNLCITGFTACTGQLEFLLYAVENAPLLEVLTLDPACKFGLGLTFDGQASVFSWAREVSRRHLTGRILPTTKLYLLYSALPPLHIQIGSLSGAFHDVHIIISRICALRDLQRAQANLNFCYAHFYVYDSLTLDYALVTLPTVLPSAENFSVQASAQLKTPARLENACKFSQLKYLQLELFVTYEDASNILSLASYLRAALIEKFEMHFSVCSFALSDSDLEPLKSLPLWPYNYLKTLYITGFTACTGQLEFLLHAVENAPIPEDLTLDPACSFDRGMMESGDPSEGIFARGCTDASGAELALTPQ</sequence>
<dbReference type="InterPro" id="IPR032675">
    <property type="entry name" value="LRR_dom_sf"/>
</dbReference>
<evidence type="ECO:0000313" key="4">
    <source>
        <dbReference type="Proteomes" id="UP000324897"/>
    </source>
</evidence>
<feature type="domain" description="F-box" evidence="1">
    <location>
        <begin position="32"/>
        <end position="67"/>
    </location>
</feature>
<dbReference type="InterPro" id="IPR053772">
    <property type="entry name" value="At1g61320/At1g61330-like"/>
</dbReference>
<reference evidence="3 4" key="1">
    <citation type="journal article" date="2019" name="Sci. Rep.">
        <title>A high-quality genome of Eragrostis curvula grass provides insights into Poaceae evolution and supports new strategies to enhance forage quality.</title>
        <authorList>
            <person name="Carballo J."/>
            <person name="Santos B.A.C.M."/>
            <person name="Zappacosta D."/>
            <person name="Garbus I."/>
            <person name="Selva J.P."/>
            <person name="Gallo C.A."/>
            <person name="Diaz A."/>
            <person name="Albertini E."/>
            <person name="Caccamo M."/>
            <person name="Echenique V."/>
        </authorList>
    </citation>
    <scope>NUCLEOTIDE SEQUENCE [LARGE SCALE GENOMIC DNA]</scope>
    <source>
        <strain evidence="4">cv. Victoria</strain>
        <tissue evidence="3">Leaf</tissue>
    </source>
</reference>
<dbReference type="OrthoDB" id="594804at2759"/>
<dbReference type="Proteomes" id="UP000324897">
    <property type="component" value="Chromosome 3"/>
</dbReference>
<dbReference type="SUPFAM" id="SSF52047">
    <property type="entry name" value="RNI-like"/>
    <property type="match status" value="1"/>
</dbReference>